<gene>
    <name evidence="1" type="ORF">UFOVP868_30</name>
</gene>
<name>A0A6J5P7Q4_9CAUD</name>
<reference evidence="1" key="1">
    <citation type="submission" date="2020-04" db="EMBL/GenBank/DDBJ databases">
        <authorList>
            <person name="Chiriac C."/>
            <person name="Salcher M."/>
            <person name="Ghai R."/>
            <person name="Kavagutti S V."/>
        </authorList>
    </citation>
    <scope>NUCLEOTIDE SEQUENCE</scope>
</reference>
<dbReference type="InterPro" id="IPR008979">
    <property type="entry name" value="Galactose-bd-like_sf"/>
</dbReference>
<dbReference type="Gene3D" id="2.60.120.260">
    <property type="entry name" value="Galactose-binding domain-like"/>
    <property type="match status" value="1"/>
</dbReference>
<dbReference type="SUPFAM" id="SSF49785">
    <property type="entry name" value="Galactose-binding domain-like"/>
    <property type="match status" value="1"/>
</dbReference>
<sequence length="358" mass="40411">MATSGTVSQTTYSVKEIINQAVRLCKIPTPDITAENLLTAKQDLFLLLSSLANQGAPLWCIEKVILPMETNQIELKTPVGTVDIMNGNFRSMSRLVGAYTSSPGGIANYAFDSDYETACIQTGPDGFLSINFGSNLNTGTTSLVTTVGIMPFGDQTYDLEFQRSDDGITWTTALAPGETAYVDKKWVWYDIDSNLAAQYFRVREIGGGTLALREFYVANTPLEIPLARMNRDDYTNLPNKTFSSNRSLQYWFDRQRVQPVMYLWPAPNYAASFNQIVIWRQRQIQDVTNFTQEIDVPQRWLDAIVFSLAYRLALKLPNVAADMSILKGEMREAMYYAQAEERDRSPVYFQANISPYTR</sequence>
<protein>
    <submittedName>
        <fullName evidence="1">Uncharacterized protein</fullName>
    </submittedName>
</protein>
<proteinExistence type="predicted"/>
<evidence type="ECO:0000313" key="1">
    <source>
        <dbReference type="EMBL" id="CAB4167573.1"/>
    </source>
</evidence>
<organism evidence="1">
    <name type="scientific">uncultured Caudovirales phage</name>
    <dbReference type="NCBI Taxonomy" id="2100421"/>
    <lineage>
        <taxon>Viruses</taxon>
        <taxon>Duplodnaviria</taxon>
        <taxon>Heunggongvirae</taxon>
        <taxon>Uroviricota</taxon>
        <taxon>Caudoviricetes</taxon>
        <taxon>Peduoviridae</taxon>
        <taxon>Maltschvirus</taxon>
        <taxon>Maltschvirus maltsch</taxon>
    </lineage>
</organism>
<accession>A0A6J5P7Q4</accession>
<dbReference type="EMBL" id="LR796817">
    <property type="protein sequence ID" value="CAB4167573.1"/>
    <property type="molecule type" value="Genomic_DNA"/>
</dbReference>